<keyword evidence="3" id="KW-1185">Reference proteome</keyword>
<organism evidence="2 3">
    <name type="scientific">Kitasatospora paracochleata</name>
    <dbReference type="NCBI Taxonomy" id="58354"/>
    <lineage>
        <taxon>Bacteria</taxon>
        <taxon>Bacillati</taxon>
        <taxon>Actinomycetota</taxon>
        <taxon>Actinomycetes</taxon>
        <taxon>Kitasatosporales</taxon>
        <taxon>Streptomycetaceae</taxon>
        <taxon>Kitasatospora</taxon>
    </lineage>
</organism>
<comment type="caution">
    <text evidence="2">The sequence shown here is derived from an EMBL/GenBank/DDBJ whole genome shotgun (WGS) entry which is preliminary data.</text>
</comment>
<feature type="domain" description="Suppressor of fused-like" evidence="1">
    <location>
        <begin position="19"/>
        <end position="164"/>
    </location>
</feature>
<accession>A0ABT1JA56</accession>
<sequence length="168" mass="18872">MEVVEYDLGPGRREALADLRVLVVGPGPRSDCWAYVTAGCWSEVEQDGHGLEFVMTAHVRDQRFVELMAMIAYYHCGGHLLDLEHSMPIGEPWVPGSACDHLLISLPYLHGPELERCPLPEGHARILWALPVTTAEIEFRRHHGHEALEQLFDEAEIIPTDPFRASVV</sequence>
<dbReference type="InterPro" id="IPR020941">
    <property type="entry name" value="SUFU-like_domain"/>
</dbReference>
<reference evidence="2 3" key="1">
    <citation type="submission" date="2022-06" db="EMBL/GenBank/DDBJ databases">
        <title>Sequencing the genomes of 1000 actinobacteria strains.</title>
        <authorList>
            <person name="Klenk H.-P."/>
        </authorList>
    </citation>
    <scope>NUCLEOTIDE SEQUENCE [LARGE SCALE GENOMIC DNA]</scope>
    <source>
        <strain evidence="2 3">DSM 41656</strain>
    </source>
</reference>
<dbReference type="Pfam" id="PF05076">
    <property type="entry name" value="SUFU"/>
    <property type="match status" value="1"/>
</dbReference>
<dbReference type="Proteomes" id="UP001206483">
    <property type="component" value="Unassembled WGS sequence"/>
</dbReference>
<protein>
    <recommendedName>
        <fullName evidence="1">Suppressor of fused-like domain-containing protein</fullName>
    </recommendedName>
</protein>
<evidence type="ECO:0000259" key="1">
    <source>
        <dbReference type="Pfam" id="PF05076"/>
    </source>
</evidence>
<dbReference type="RefSeq" id="WP_253804320.1">
    <property type="nucleotide sequence ID" value="NZ_BAAAUB010000104.1"/>
</dbReference>
<proteinExistence type="predicted"/>
<evidence type="ECO:0000313" key="2">
    <source>
        <dbReference type="EMBL" id="MCP2313994.1"/>
    </source>
</evidence>
<dbReference type="EMBL" id="JAMZDX010000008">
    <property type="protein sequence ID" value="MCP2313994.1"/>
    <property type="molecule type" value="Genomic_DNA"/>
</dbReference>
<gene>
    <name evidence="2" type="ORF">FHR36_007193</name>
</gene>
<dbReference type="SUPFAM" id="SSF103359">
    <property type="entry name" value="Suppressor of Fused, N-terminal domain"/>
    <property type="match status" value="1"/>
</dbReference>
<dbReference type="InterPro" id="IPR037181">
    <property type="entry name" value="SUFU_N"/>
</dbReference>
<evidence type="ECO:0000313" key="3">
    <source>
        <dbReference type="Proteomes" id="UP001206483"/>
    </source>
</evidence>
<name>A0ABT1JA56_9ACTN</name>